<proteinExistence type="predicted"/>
<protein>
    <submittedName>
        <fullName evidence="2">Uncharacterized protein</fullName>
    </submittedName>
</protein>
<organism evidence="2">
    <name type="scientific">marine sediment metagenome</name>
    <dbReference type="NCBI Taxonomy" id="412755"/>
    <lineage>
        <taxon>unclassified sequences</taxon>
        <taxon>metagenomes</taxon>
        <taxon>ecological metagenomes</taxon>
    </lineage>
</organism>
<dbReference type="AlphaFoldDB" id="X0RYN7"/>
<gene>
    <name evidence="2" type="ORF">S01H1_16917</name>
</gene>
<evidence type="ECO:0000313" key="2">
    <source>
        <dbReference type="EMBL" id="GAF68091.1"/>
    </source>
</evidence>
<feature type="region of interest" description="Disordered" evidence="1">
    <location>
        <begin position="19"/>
        <end position="42"/>
    </location>
</feature>
<reference evidence="2" key="1">
    <citation type="journal article" date="2014" name="Front. Microbiol.">
        <title>High frequency of phylogenetically diverse reductive dehalogenase-homologous genes in deep subseafloor sedimentary metagenomes.</title>
        <authorList>
            <person name="Kawai M."/>
            <person name="Futagami T."/>
            <person name="Toyoda A."/>
            <person name="Takaki Y."/>
            <person name="Nishi S."/>
            <person name="Hori S."/>
            <person name="Arai W."/>
            <person name="Tsubouchi T."/>
            <person name="Morono Y."/>
            <person name="Uchiyama I."/>
            <person name="Ito T."/>
            <person name="Fujiyama A."/>
            <person name="Inagaki F."/>
            <person name="Takami H."/>
        </authorList>
    </citation>
    <scope>NUCLEOTIDE SEQUENCE</scope>
    <source>
        <strain evidence="2">Expedition CK06-06</strain>
    </source>
</reference>
<dbReference type="EMBL" id="BARS01008932">
    <property type="protein sequence ID" value="GAF68091.1"/>
    <property type="molecule type" value="Genomic_DNA"/>
</dbReference>
<name>X0RYN7_9ZZZZ</name>
<accession>X0RYN7</accession>
<sequence>MYMNKEDTNITLLTIGKSGPGVMNESHVAPITNMKNPSDKYK</sequence>
<evidence type="ECO:0000256" key="1">
    <source>
        <dbReference type="SAM" id="MobiDB-lite"/>
    </source>
</evidence>
<comment type="caution">
    <text evidence="2">The sequence shown here is derived from an EMBL/GenBank/DDBJ whole genome shotgun (WGS) entry which is preliminary data.</text>
</comment>
<feature type="non-terminal residue" evidence="2">
    <location>
        <position position="42"/>
    </location>
</feature>